<evidence type="ECO:0000313" key="3">
    <source>
        <dbReference type="Proteomes" id="UP000324748"/>
    </source>
</evidence>
<protein>
    <submittedName>
        <fullName evidence="2">Uncharacterized protein</fullName>
    </submittedName>
</protein>
<comment type="caution">
    <text evidence="2">The sequence shown here is derived from an EMBL/GenBank/DDBJ whole genome shotgun (WGS) entry which is preliminary data.</text>
</comment>
<dbReference type="EMBL" id="VSWC01000118">
    <property type="protein sequence ID" value="KAA1083980.1"/>
    <property type="molecule type" value="Genomic_DNA"/>
</dbReference>
<evidence type="ECO:0000313" key="1">
    <source>
        <dbReference type="EMBL" id="KAA1066895.1"/>
    </source>
</evidence>
<keyword evidence="3" id="KW-1185">Reference proteome</keyword>
<dbReference type="AlphaFoldDB" id="A0A5B0N7B5"/>
<dbReference type="OrthoDB" id="2499284at2759"/>
<name>A0A5B0N7B5_PUCGR</name>
<dbReference type="EMBL" id="VDEP01000508">
    <property type="protein sequence ID" value="KAA1066895.1"/>
    <property type="molecule type" value="Genomic_DNA"/>
</dbReference>
<dbReference type="Proteomes" id="UP000324748">
    <property type="component" value="Unassembled WGS sequence"/>
</dbReference>
<accession>A0A5B0N7B5</accession>
<evidence type="ECO:0000313" key="2">
    <source>
        <dbReference type="EMBL" id="KAA1083980.1"/>
    </source>
</evidence>
<evidence type="ECO:0000313" key="4">
    <source>
        <dbReference type="Proteomes" id="UP000325313"/>
    </source>
</evidence>
<dbReference type="Proteomes" id="UP000325313">
    <property type="component" value="Unassembled WGS sequence"/>
</dbReference>
<gene>
    <name evidence="2" type="ORF">PGT21_013390</name>
    <name evidence="1" type="ORF">PGTUg99_007642</name>
</gene>
<sequence>MLLFLSRYYCSVTVLLWQGSHISALPGLREESSHQIPPFLSENSLPDSYRVFSTAGISENQSSVKRPFQEFLPLSGPEIFSNDHSINEDFDQWLIHHEKESIPTMEKRQKIYNLGSHSEDWSERSMWHAIEDPLHSSVPSNISCGENDLTLNNLDSNWAISPADIDVFSQEDIWDFLDLGQNPVRSSSFDANHFVNEAPLDNQSINDESNKQTNVDAFSQANPSDWKSIGEESEDPMLDLTFPESSMNQNFLSNTLKDFKKHINKIHKTDNYGYRKLMLDHRMDQFPSVVFKFSRKNFHSSIWILDKETSLHQGIDSLKEKYESLIKWLIFINTAVLRRINGIEPSWNELTSHTKILEWFFEESFEPENSIPVLGKIQNIAKLEKDQHFGPIQNILIDYLSSGEAKKESLKNAITIIEYWYKHFDFGIWEQIPSQGNESSKDKELKSVVIDAINCQMKVYQERYGDGHPDKIENEKHHMIGDMEIPRLEQFPLSMQPGHYKGNLENLETESIFQRIPYNMRLTKNNQIEIKDFPVILLLHLDQDHKPLCRVSFVNPNGDIIKPKKLQKILNTLLFHLKLCHKVLIDCLEKNGVPTLENALTSFNAWFLETLTKNEDGCLPIIGNVDRNSDEYYPSQFDEVQRYLIENYFTHKLGPRKVIQTSLAVIQYWYKNYHPNIFIRFKEFYWNAMIEILGQKLSKAGAYCLRQFDSDGNFIGRKQPVKLIEIKHMI</sequence>
<organism evidence="2 3">
    <name type="scientific">Puccinia graminis f. sp. tritici</name>
    <dbReference type="NCBI Taxonomy" id="56615"/>
    <lineage>
        <taxon>Eukaryota</taxon>
        <taxon>Fungi</taxon>
        <taxon>Dikarya</taxon>
        <taxon>Basidiomycota</taxon>
        <taxon>Pucciniomycotina</taxon>
        <taxon>Pucciniomycetes</taxon>
        <taxon>Pucciniales</taxon>
        <taxon>Pucciniaceae</taxon>
        <taxon>Puccinia</taxon>
    </lineage>
</organism>
<proteinExistence type="predicted"/>
<reference evidence="3 4" key="1">
    <citation type="submission" date="2019-05" db="EMBL/GenBank/DDBJ databases">
        <title>Emergence of the Ug99 lineage of the wheat stem rust pathogen through somatic hybridization.</title>
        <authorList>
            <person name="Li F."/>
            <person name="Upadhyaya N.M."/>
            <person name="Sperschneider J."/>
            <person name="Matny O."/>
            <person name="Nguyen-Phuc H."/>
            <person name="Mago R."/>
            <person name="Raley C."/>
            <person name="Miller M.E."/>
            <person name="Silverstein K.A.T."/>
            <person name="Henningsen E."/>
            <person name="Hirsch C.D."/>
            <person name="Visser B."/>
            <person name="Pretorius Z.A."/>
            <person name="Steffenson B.J."/>
            <person name="Schwessinger B."/>
            <person name="Dodds P.N."/>
            <person name="Figueroa M."/>
        </authorList>
    </citation>
    <scope>NUCLEOTIDE SEQUENCE [LARGE SCALE GENOMIC DNA]</scope>
    <source>
        <strain evidence="2">21-0</strain>
        <strain evidence="1 4">Ug99</strain>
    </source>
</reference>